<evidence type="ECO:0000256" key="9">
    <source>
        <dbReference type="ARBA" id="ARBA00023159"/>
    </source>
</evidence>
<comment type="subcellular location">
    <subcellularLocation>
        <location evidence="1">Cytoplasm</location>
    </subcellularLocation>
</comment>
<dbReference type="PANTHER" id="PTHR30126:SF25">
    <property type="entry name" value="HTH-TYPE TRANSCRIPTIONAL REGULATOR METR"/>
    <property type="match status" value="1"/>
</dbReference>
<dbReference type="EMBL" id="LPXH01000035">
    <property type="protein sequence ID" value="KUF39710.1"/>
    <property type="molecule type" value="Genomic_DNA"/>
</dbReference>
<reference evidence="13 14" key="1">
    <citation type="submission" date="2015-12" db="EMBL/GenBank/DDBJ databases">
        <title>Complete genome sequence of a multi-drug resistant strain Acidovorax sp. 12322-1.</title>
        <authorList>
            <person name="Ming D."/>
            <person name="Wang M."/>
            <person name="Hu S."/>
            <person name="Zhou Y."/>
            <person name="Jiang T."/>
        </authorList>
    </citation>
    <scope>NUCLEOTIDE SEQUENCE [LARGE SCALE GENOMIC DNA]</scope>
    <source>
        <strain evidence="13 14">12322-1</strain>
    </source>
</reference>
<protein>
    <recommendedName>
        <fullName evidence="3">HTH-type transcriptional regulator MetR</fullName>
    </recommendedName>
</protein>
<keyword evidence="8" id="KW-0238">DNA-binding</keyword>
<evidence type="ECO:0000256" key="5">
    <source>
        <dbReference type="ARBA" id="ARBA00022491"/>
    </source>
</evidence>
<evidence type="ECO:0000256" key="3">
    <source>
        <dbReference type="ARBA" id="ARBA00019365"/>
    </source>
</evidence>
<evidence type="ECO:0000313" key="13">
    <source>
        <dbReference type="EMBL" id="KUF39710.1"/>
    </source>
</evidence>
<dbReference type="SUPFAM" id="SSF46785">
    <property type="entry name" value="Winged helix' DNA-binding domain"/>
    <property type="match status" value="1"/>
</dbReference>
<keyword evidence="6" id="KW-0028">Amino-acid biosynthesis</keyword>
<organism evidence="13 14">
    <name type="scientific">Comamonas kerstersii</name>
    <dbReference type="NCBI Taxonomy" id="225992"/>
    <lineage>
        <taxon>Bacteria</taxon>
        <taxon>Pseudomonadati</taxon>
        <taxon>Pseudomonadota</taxon>
        <taxon>Betaproteobacteria</taxon>
        <taxon>Burkholderiales</taxon>
        <taxon>Comamonadaceae</taxon>
        <taxon>Comamonas</taxon>
    </lineage>
</organism>
<evidence type="ECO:0000256" key="10">
    <source>
        <dbReference type="ARBA" id="ARBA00023163"/>
    </source>
</evidence>
<sequence length="312" mass="35055">MLSPFLELRHLRTLCALQETGSLARAAQMLNVTQSALSHQIKFLEERYGSPLFERKSSPLKFSAIGERLLELGAHILPEVEQAERDVLRLSQGGGGTLRIVVECHTCFDWLMPAMDVFRQRWPDVELDIVSGFHPDPVALILQNRAEVAIVGDPDEDDPVVYHPLFRYEMLALIAKQHHLSERSYLQAQDFASEVLISYPIPDDMLDIMRQVLIPAGVTPAGRRTSELTVAMLQLVASGRGIATLPMWTVQSYLEKGYVAAKPITPNGLHAHLYMASSPEVAQRPWMQDFVRITRECTYKALPGIELLHPKP</sequence>
<name>A0A0W7YX72_9BURK</name>
<dbReference type="SUPFAM" id="SSF53850">
    <property type="entry name" value="Periplasmic binding protein-like II"/>
    <property type="match status" value="1"/>
</dbReference>
<dbReference type="PRINTS" id="PR00039">
    <property type="entry name" value="HTHLYSR"/>
</dbReference>
<keyword evidence="5" id="KW-0678">Repressor</keyword>
<keyword evidence="11" id="KW-0486">Methionine biosynthesis</keyword>
<evidence type="ECO:0000256" key="7">
    <source>
        <dbReference type="ARBA" id="ARBA00023015"/>
    </source>
</evidence>
<evidence type="ECO:0000256" key="1">
    <source>
        <dbReference type="ARBA" id="ARBA00004496"/>
    </source>
</evidence>
<dbReference type="Pfam" id="PF03466">
    <property type="entry name" value="LysR_substrate"/>
    <property type="match status" value="1"/>
</dbReference>
<keyword evidence="9" id="KW-0010">Activator</keyword>
<dbReference type="InterPro" id="IPR005119">
    <property type="entry name" value="LysR_subst-bd"/>
</dbReference>
<comment type="similarity">
    <text evidence="2">Belongs to the LysR transcriptional regulatory family.</text>
</comment>
<comment type="caution">
    <text evidence="13">The sequence shown here is derived from an EMBL/GenBank/DDBJ whole genome shotgun (WGS) entry which is preliminary data.</text>
</comment>
<evidence type="ECO:0000256" key="6">
    <source>
        <dbReference type="ARBA" id="ARBA00022605"/>
    </source>
</evidence>
<dbReference type="STRING" id="225992.B5M06_15650"/>
<evidence type="ECO:0000256" key="8">
    <source>
        <dbReference type="ARBA" id="ARBA00023125"/>
    </source>
</evidence>
<dbReference type="InterPro" id="IPR036390">
    <property type="entry name" value="WH_DNA-bd_sf"/>
</dbReference>
<dbReference type="InterPro" id="IPR000847">
    <property type="entry name" value="LysR_HTH_N"/>
</dbReference>
<dbReference type="GO" id="GO:0005737">
    <property type="term" value="C:cytoplasm"/>
    <property type="evidence" value="ECO:0007669"/>
    <property type="project" value="UniProtKB-SubCell"/>
</dbReference>
<dbReference type="InterPro" id="IPR036388">
    <property type="entry name" value="WH-like_DNA-bd_sf"/>
</dbReference>
<dbReference type="InterPro" id="IPR037406">
    <property type="entry name" value="MetR_PBP2"/>
</dbReference>
<dbReference type="Gene3D" id="3.40.190.10">
    <property type="entry name" value="Periplasmic binding protein-like II"/>
    <property type="match status" value="1"/>
</dbReference>
<keyword evidence="10" id="KW-0804">Transcription</keyword>
<dbReference type="PROSITE" id="PS50931">
    <property type="entry name" value="HTH_LYSR"/>
    <property type="match status" value="1"/>
</dbReference>
<accession>A0A1V3TQ77</accession>
<dbReference type="CDD" id="cd08441">
    <property type="entry name" value="PBP2_MetR"/>
    <property type="match status" value="1"/>
</dbReference>
<evidence type="ECO:0000313" key="14">
    <source>
        <dbReference type="Proteomes" id="UP000053300"/>
    </source>
</evidence>
<dbReference type="GO" id="GO:0003700">
    <property type="term" value="F:DNA-binding transcription factor activity"/>
    <property type="evidence" value="ECO:0007669"/>
    <property type="project" value="InterPro"/>
</dbReference>
<dbReference type="Proteomes" id="UP000053300">
    <property type="component" value="Unassembled WGS sequence"/>
</dbReference>
<dbReference type="GO" id="GO:0000976">
    <property type="term" value="F:transcription cis-regulatory region binding"/>
    <property type="evidence" value="ECO:0007669"/>
    <property type="project" value="TreeGrafter"/>
</dbReference>
<dbReference type="AlphaFoldDB" id="A0A0W7YX72"/>
<dbReference type="Gene3D" id="1.10.10.10">
    <property type="entry name" value="Winged helix-like DNA-binding domain superfamily/Winged helix DNA-binding domain"/>
    <property type="match status" value="1"/>
</dbReference>
<evidence type="ECO:0000256" key="11">
    <source>
        <dbReference type="ARBA" id="ARBA00023167"/>
    </source>
</evidence>
<dbReference type="Pfam" id="PF00126">
    <property type="entry name" value="HTH_1"/>
    <property type="match status" value="1"/>
</dbReference>
<evidence type="ECO:0000256" key="2">
    <source>
        <dbReference type="ARBA" id="ARBA00009437"/>
    </source>
</evidence>
<evidence type="ECO:0000259" key="12">
    <source>
        <dbReference type="PROSITE" id="PS50931"/>
    </source>
</evidence>
<proteinExistence type="inferred from homology"/>
<keyword evidence="4" id="KW-0963">Cytoplasm</keyword>
<dbReference type="RefSeq" id="WP_058880227.1">
    <property type="nucleotide sequence ID" value="NZ_CATYED010000039.1"/>
</dbReference>
<dbReference type="PANTHER" id="PTHR30126">
    <property type="entry name" value="HTH-TYPE TRANSCRIPTIONAL REGULATOR"/>
    <property type="match status" value="1"/>
</dbReference>
<keyword evidence="14" id="KW-1185">Reference proteome</keyword>
<evidence type="ECO:0000256" key="4">
    <source>
        <dbReference type="ARBA" id="ARBA00022490"/>
    </source>
</evidence>
<gene>
    <name evidence="13" type="ORF">AS359_06035</name>
</gene>
<feature type="domain" description="HTH lysR-type" evidence="12">
    <location>
        <begin position="6"/>
        <end position="63"/>
    </location>
</feature>
<keyword evidence="7" id="KW-0805">Transcription regulation</keyword>
<dbReference type="GO" id="GO:0009086">
    <property type="term" value="P:methionine biosynthetic process"/>
    <property type="evidence" value="ECO:0007669"/>
    <property type="project" value="UniProtKB-KW"/>
</dbReference>
<accession>A0A0W7YX72</accession>